<accession>F2E7P7</accession>
<name>F2E7P7_HORVV</name>
<dbReference type="ExpressionAtlas" id="F2E7P7">
    <property type="expression patterns" value="baseline and differential"/>
</dbReference>
<sequence>MGLHQRDDAGESSGGGGGKAALCDEGAEAEPGVPAHATGRVPPWTEQLTLRGLVVSVAVGTMYSVIVMKLNLTTGLNPTLNVSAALISFVMLRGWTQALARLGLVVRPLTRQENTVVQTCAVACYSIGSAGGFGSYLLGLNKKTYEMAGVDMEGNVGTKEPGVGWMTGFLFAVAFVGILALVPLRKVCQSFLSTYSAIYLCHSIRVHHYLVLPTEISPALYLCPVSN</sequence>
<dbReference type="PANTHER" id="PTHR31645:SF51">
    <property type="entry name" value="YELLOW STRIPE-LIKE 9 TRANSPORTER"/>
    <property type="match status" value="1"/>
</dbReference>
<dbReference type="AlphaFoldDB" id="F2E7P7"/>
<dbReference type="EMBL" id="AK372171">
    <property type="protein sequence ID" value="BAK03369.1"/>
    <property type="molecule type" value="mRNA"/>
</dbReference>
<organism evidence="7">
    <name type="scientific">Hordeum vulgare subsp. vulgare</name>
    <name type="common">Domesticated barley</name>
    <dbReference type="NCBI Taxonomy" id="112509"/>
    <lineage>
        <taxon>Eukaryota</taxon>
        <taxon>Viridiplantae</taxon>
        <taxon>Streptophyta</taxon>
        <taxon>Embryophyta</taxon>
        <taxon>Tracheophyta</taxon>
        <taxon>Spermatophyta</taxon>
        <taxon>Magnoliopsida</taxon>
        <taxon>Liliopsida</taxon>
        <taxon>Poales</taxon>
        <taxon>Poaceae</taxon>
        <taxon>BOP clade</taxon>
        <taxon>Pooideae</taxon>
        <taxon>Triticodae</taxon>
        <taxon>Triticeae</taxon>
        <taxon>Hordeinae</taxon>
        <taxon>Hordeum</taxon>
    </lineage>
</organism>
<reference evidence="7" key="1">
    <citation type="journal article" date="2011" name="Plant Physiol.">
        <title>Comprehensive sequence analysis of 24,783 barley full-length cDNAs derived from 12 clone libraries.</title>
        <authorList>
            <person name="Matsumoto T."/>
            <person name="Tanaka T."/>
            <person name="Sakai H."/>
            <person name="Amano N."/>
            <person name="Kanamori H."/>
            <person name="Kurita K."/>
            <person name="Kikuta A."/>
            <person name="Kamiya K."/>
            <person name="Yamamoto M."/>
            <person name="Ikawa H."/>
            <person name="Fujii N."/>
            <person name="Hori K."/>
            <person name="Itoh T."/>
            <person name="Sato K."/>
        </authorList>
    </citation>
    <scope>NUCLEOTIDE SEQUENCE</scope>
    <source>
        <tissue evidence="7">Shoot and root</tissue>
    </source>
</reference>
<keyword evidence="6" id="KW-0472">Membrane</keyword>
<comment type="subcellular location">
    <subcellularLocation>
        <location evidence="1">Membrane</location>
        <topology evidence="1">Multi-pass membrane protein</topology>
    </subcellularLocation>
</comment>
<evidence type="ECO:0000256" key="1">
    <source>
        <dbReference type="ARBA" id="ARBA00004141"/>
    </source>
</evidence>
<keyword evidence="4" id="KW-0812">Transmembrane</keyword>
<dbReference type="InterPro" id="IPR004813">
    <property type="entry name" value="OPT"/>
</dbReference>
<evidence type="ECO:0000256" key="4">
    <source>
        <dbReference type="ARBA" id="ARBA00022692"/>
    </source>
</evidence>
<dbReference type="HOGENOM" id="CLU_1221235_0_0_1"/>
<evidence type="ECO:0000256" key="3">
    <source>
        <dbReference type="ARBA" id="ARBA00022448"/>
    </source>
</evidence>
<dbReference type="Pfam" id="PF03169">
    <property type="entry name" value="OPT"/>
    <property type="match status" value="1"/>
</dbReference>
<comment type="similarity">
    <text evidence="2">Belongs to the YSL (TC 2.A.67.2) family.</text>
</comment>
<proteinExistence type="evidence at transcript level"/>
<evidence type="ECO:0000256" key="5">
    <source>
        <dbReference type="ARBA" id="ARBA00022989"/>
    </source>
</evidence>
<evidence type="ECO:0000256" key="2">
    <source>
        <dbReference type="ARBA" id="ARBA00010276"/>
    </source>
</evidence>
<protein>
    <submittedName>
        <fullName evidence="7">Predicted protein</fullName>
    </submittedName>
</protein>
<dbReference type="InterPro" id="IPR045035">
    <property type="entry name" value="YSL-like"/>
</dbReference>
<dbReference type="GO" id="GO:0035673">
    <property type="term" value="F:oligopeptide transmembrane transporter activity"/>
    <property type="evidence" value="ECO:0007669"/>
    <property type="project" value="InterPro"/>
</dbReference>
<evidence type="ECO:0000313" key="7">
    <source>
        <dbReference type="EMBL" id="BAK03369.1"/>
    </source>
</evidence>
<keyword evidence="5" id="KW-1133">Transmembrane helix</keyword>
<dbReference type="GO" id="GO:0016020">
    <property type="term" value="C:membrane"/>
    <property type="evidence" value="ECO:0007669"/>
    <property type="project" value="UniProtKB-SubCell"/>
</dbReference>
<evidence type="ECO:0000256" key="6">
    <source>
        <dbReference type="ARBA" id="ARBA00023136"/>
    </source>
</evidence>
<keyword evidence="3" id="KW-0813">Transport</keyword>
<dbReference type="PANTHER" id="PTHR31645">
    <property type="entry name" value="OLIGOPEPTIDE TRANSPORTER YGL114W-RELATED"/>
    <property type="match status" value="1"/>
</dbReference>